<dbReference type="AlphaFoldDB" id="A0AA39D9B5"/>
<gene>
    <name evidence="1" type="ORF">PVL29_021934</name>
</gene>
<reference evidence="1 2" key="1">
    <citation type="journal article" date="2023" name="BMC Biotechnol.">
        <title>Vitis rotundifolia cv Carlos genome sequencing.</title>
        <authorList>
            <person name="Huff M."/>
            <person name="Hulse-Kemp A."/>
            <person name="Scheffler B."/>
            <person name="Youngblood R."/>
            <person name="Simpson S."/>
            <person name="Babiker E."/>
            <person name="Staton M."/>
        </authorList>
    </citation>
    <scope>NUCLEOTIDE SEQUENCE [LARGE SCALE GENOMIC DNA]</scope>
    <source>
        <tissue evidence="1">Leaf</tissue>
    </source>
</reference>
<accession>A0AA39D9B5</accession>
<keyword evidence="2" id="KW-1185">Reference proteome</keyword>
<dbReference type="EMBL" id="JARBHA010000017">
    <property type="protein sequence ID" value="KAJ9676658.1"/>
    <property type="molecule type" value="Genomic_DNA"/>
</dbReference>
<dbReference type="Proteomes" id="UP001168098">
    <property type="component" value="Unassembled WGS sequence"/>
</dbReference>
<name>A0AA39D9B5_VITRO</name>
<evidence type="ECO:0000313" key="2">
    <source>
        <dbReference type="Proteomes" id="UP001168098"/>
    </source>
</evidence>
<sequence>MEDLDSGHLRCEGYGCKKICQRVAQELSHDEPILHEQGSLQLAPHHSKALKIQKQDPTNSRFFRLNRRAGGAHNQECDSNRNQWPLNYVGNNIKIHKGVVVYLLPKTAHQTTRQYSHLAHTTRQYSHLAHTTR</sequence>
<proteinExistence type="predicted"/>
<comment type="caution">
    <text evidence="1">The sequence shown here is derived from an EMBL/GenBank/DDBJ whole genome shotgun (WGS) entry which is preliminary data.</text>
</comment>
<evidence type="ECO:0000313" key="1">
    <source>
        <dbReference type="EMBL" id="KAJ9676658.1"/>
    </source>
</evidence>
<organism evidence="1 2">
    <name type="scientific">Vitis rotundifolia</name>
    <name type="common">Muscadine grape</name>
    <dbReference type="NCBI Taxonomy" id="103349"/>
    <lineage>
        <taxon>Eukaryota</taxon>
        <taxon>Viridiplantae</taxon>
        <taxon>Streptophyta</taxon>
        <taxon>Embryophyta</taxon>
        <taxon>Tracheophyta</taxon>
        <taxon>Spermatophyta</taxon>
        <taxon>Magnoliopsida</taxon>
        <taxon>eudicotyledons</taxon>
        <taxon>Gunneridae</taxon>
        <taxon>Pentapetalae</taxon>
        <taxon>rosids</taxon>
        <taxon>Vitales</taxon>
        <taxon>Vitaceae</taxon>
        <taxon>Viteae</taxon>
        <taxon>Vitis</taxon>
    </lineage>
</organism>
<protein>
    <submittedName>
        <fullName evidence="1">Uncharacterized protein</fullName>
    </submittedName>
</protein>